<evidence type="ECO:0000313" key="2">
    <source>
        <dbReference type="EMBL" id="KAK8373921.1"/>
    </source>
</evidence>
<evidence type="ECO:0000256" key="1">
    <source>
        <dbReference type="SAM" id="MobiDB-lite"/>
    </source>
</evidence>
<dbReference type="EMBL" id="JARAKH010000778">
    <property type="protein sequence ID" value="KAK8373921.1"/>
    <property type="molecule type" value="Genomic_DNA"/>
</dbReference>
<feature type="region of interest" description="Disordered" evidence="1">
    <location>
        <begin position="1"/>
        <end position="115"/>
    </location>
</feature>
<proteinExistence type="predicted"/>
<accession>A0AAW0SFS7</accession>
<dbReference type="Proteomes" id="UP001487740">
    <property type="component" value="Unassembled WGS sequence"/>
</dbReference>
<sequence length="115" mass="12383">VRSHEGAGLTIRIPRHLPGAPPPLCSPPAAHARMHRPPSVCKSKSLTTSMDKLMQHHNTGSGRKSESPTLSSRGSTPARRLTPSRPSRTPPRTPDPDGKLPLPSTPLETLKIHAF</sequence>
<protein>
    <submittedName>
        <fullName evidence="2">Uncharacterized protein</fullName>
    </submittedName>
</protein>
<reference evidence="2 3" key="1">
    <citation type="submission" date="2023-03" db="EMBL/GenBank/DDBJ databases">
        <title>High-quality genome of Scylla paramamosain provides insights in environmental adaptation.</title>
        <authorList>
            <person name="Zhang L."/>
        </authorList>
    </citation>
    <scope>NUCLEOTIDE SEQUENCE [LARGE SCALE GENOMIC DNA]</scope>
    <source>
        <strain evidence="2">LZ_2023a</strain>
        <tissue evidence="2">Muscle</tissue>
    </source>
</reference>
<keyword evidence="3" id="KW-1185">Reference proteome</keyword>
<name>A0AAW0SFS7_SCYPA</name>
<evidence type="ECO:0000313" key="3">
    <source>
        <dbReference type="Proteomes" id="UP001487740"/>
    </source>
</evidence>
<feature type="compositionally biased region" description="Polar residues" evidence="1">
    <location>
        <begin position="42"/>
        <end position="74"/>
    </location>
</feature>
<comment type="caution">
    <text evidence="2">The sequence shown here is derived from an EMBL/GenBank/DDBJ whole genome shotgun (WGS) entry which is preliminary data.</text>
</comment>
<feature type="compositionally biased region" description="Low complexity" evidence="1">
    <location>
        <begin position="75"/>
        <end position="87"/>
    </location>
</feature>
<feature type="non-terminal residue" evidence="2">
    <location>
        <position position="1"/>
    </location>
</feature>
<organism evidence="2 3">
    <name type="scientific">Scylla paramamosain</name>
    <name type="common">Mud crab</name>
    <dbReference type="NCBI Taxonomy" id="85552"/>
    <lineage>
        <taxon>Eukaryota</taxon>
        <taxon>Metazoa</taxon>
        <taxon>Ecdysozoa</taxon>
        <taxon>Arthropoda</taxon>
        <taxon>Crustacea</taxon>
        <taxon>Multicrustacea</taxon>
        <taxon>Malacostraca</taxon>
        <taxon>Eumalacostraca</taxon>
        <taxon>Eucarida</taxon>
        <taxon>Decapoda</taxon>
        <taxon>Pleocyemata</taxon>
        <taxon>Brachyura</taxon>
        <taxon>Eubrachyura</taxon>
        <taxon>Portunoidea</taxon>
        <taxon>Portunidae</taxon>
        <taxon>Portuninae</taxon>
        <taxon>Scylla</taxon>
    </lineage>
</organism>
<gene>
    <name evidence="2" type="ORF">O3P69_014141</name>
</gene>
<dbReference type="AlphaFoldDB" id="A0AAW0SFS7"/>